<dbReference type="RefSeq" id="XP_025036875.1">
    <property type="nucleotide sequence ID" value="XM_025181090.1"/>
</dbReference>
<dbReference type="InterPro" id="IPR000863">
    <property type="entry name" value="Sulfotransferase_dom"/>
</dbReference>
<reference evidence="8" key="2">
    <citation type="journal article" date="2013" name="Nat. Genet.">
        <title>The draft genomes of soft-shell turtle and green sea turtle yield insights into the development and evolution of the turtle-specific body plan.</title>
        <authorList>
            <person name="Wang Z."/>
            <person name="Pascual-Anaya J."/>
            <person name="Zadissa A."/>
            <person name="Li W."/>
            <person name="Niimura Y."/>
            <person name="Huang Z."/>
            <person name="Li C."/>
            <person name="White S."/>
            <person name="Xiong Z."/>
            <person name="Fang D."/>
            <person name="Wang B."/>
            <person name="Ming Y."/>
            <person name="Chen Y."/>
            <person name="Zheng Y."/>
            <person name="Kuraku S."/>
            <person name="Pignatelli M."/>
            <person name="Herrero J."/>
            <person name="Beal K."/>
            <person name="Nozawa M."/>
            <person name="Li Q."/>
            <person name="Wang J."/>
            <person name="Zhang H."/>
            <person name="Yu L."/>
            <person name="Shigenobu S."/>
            <person name="Wang J."/>
            <person name="Liu J."/>
            <person name="Flicek P."/>
            <person name="Searle S."/>
            <person name="Wang J."/>
            <person name="Kuratani S."/>
            <person name="Yin Y."/>
            <person name="Aken B."/>
            <person name="Zhang G."/>
            <person name="Irie N."/>
        </authorList>
    </citation>
    <scope>NUCLEOTIDE SEQUENCE [LARGE SCALE GENOMIC DNA]</scope>
    <source>
        <strain evidence="8">Daiwa-1</strain>
    </source>
</reference>
<evidence type="ECO:0000256" key="3">
    <source>
        <dbReference type="ARBA" id="ARBA00022490"/>
    </source>
</evidence>
<evidence type="ECO:0000313" key="7">
    <source>
        <dbReference type="Ensembl" id="ENSPSIP00000010128.1"/>
    </source>
</evidence>
<dbReference type="Gene3D" id="3.40.50.300">
    <property type="entry name" value="P-loop containing nucleotide triphosphate hydrolases"/>
    <property type="match status" value="1"/>
</dbReference>
<proteinExistence type="inferred from homology"/>
<feature type="domain" description="Sulfotransferase" evidence="6">
    <location>
        <begin position="34"/>
        <end position="278"/>
    </location>
</feature>
<evidence type="ECO:0000256" key="1">
    <source>
        <dbReference type="ARBA" id="ARBA00004496"/>
    </source>
</evidence>
<dbReference type="RefSeq" id="XP_006115861.1">
    <property type="nucleotide sequence ID" value="XM_006115799.3"/>
</dbReference>
<organism evidence="7 8">
    <name type="scientific">Pelodiscus sinensis</name>
    <name type="common">Chinese softshell turtle</name>
    <name type="synonym">Trionyx sinensis</name>
    <dbReference type="NCBI Taxonomy" id="13735"/>
    <lineage>
        <taxon>Eukaryota</taxon>
        <taxon>Metazoa</taxon>
        <taxon>Chordata</taxon>
        <taxon>Craniata</taxon>
        <taxon>Vertebrata</taxon>
        <taxon>Euteleostomi</taxon>
        <taxon>Archelosauria</taxon>
        <taxon>Testudinata</taxon>
        <taxon>Testudines</taxon>
        <taxon>Cryptodira</taxon>
        <taxon>Trionychia</taxon>
        <taxon>Trionychidae</taxon>
        <taxon>Pelodiscus</taxon>
    </lineage>
</organism>
<dbReference type="Ensembl" id="ENSPSIT00000010180.1">
    <property type="protein sequence ID" value="ENSPSIP00000010128.1"/>
    <property type="gene ID" value="ENSPSIG00000009135.1"/>
</dbReference>
<sequence length="286" mass="32939">MLRHSFSHKGIPFPAEIYDPETIDFVGNHFQVLDDDTFTVTYPKSGTNWMMEILSLIWQQGDPSWCRSVPIWDRSPWLESPNALEKLKSAKPPRRISSHLPIQLFPKSFWGSKAKVIYTVRNPKDLLVSLYHFSKLMSFLEEPESLEELLGAFLQGEVLYGSWFDHVKGWLGLRGRENFFCISYEELQEDLRGSVGRICRFLGKDLSDAALASVVQNASFQAMRDNPMANFSLMPDNILDKSKGSFLRKGVVGDWKNHFTVAQSERFGRAYRERMQDLAGTFPWDE</sequence>
<evidence type="ECO:0000256" key="2">
    <source>
        <dbReference type="ARBA" id="ARBA00005771"/>
    </source>
</evidence>
<dbReference type="OrthoDB" id="205623at2759"/>
<name>K7FQ18_PELSI</name>
<dbReference type="GO" id="GO:0005737">
    <property type="term" value="C:cytoplasm"/>
    <property type="evidence" value="ECO:0007669"/>
    <property type="project" value="UniProtKB-SubCell"/>
</dbReference>
<evidence type="ECO:0000259" key="6">
    <source>
        <dbReference type="Pfam" id="PF00685"/>
    </source>
</evidence>
<dbReference type="EMBL" id="AGCU01037966">
    <property type="status" value="NOT_ANNOTATED_CDS"/>
    <property type="molecule type" value="Genomic_DNA"/>
</dbReference>
<dbReference type="FunFam" id="3.40.50.300:FF:000433">
    <property type="entry name" value="Estrogen sulfotransferase"/>
    <property type="match status" value="1"/>
</dbReference>
<dbReference type="GO" id="GO:0008146">
    <property type="term" value="F:sulfotransferase activity"/>
    <property type="evidence" value="ECO:0007669"/>
    <property type="project" value="InterPro"/>
</dbReference>
<keyword evidence="8" id="KW-1185">Reference proteome</keyword>
<keyword evidence="3" id="KW-0963">Cytoplasm</keyword>
<dbReference type="Pfam" id="PF00685">
    <property type="entry name" value="Sulfotransfer_1"/>
    <property type="match status" value="1"/>
</dbReference>
<dbReference type="InterPro" id="IPR027417">
    <property type="entry name" value="P-loop_NTPase"/>
</dbReference>
<dbReference type="EC" id="2.8.2.-" evidence="5"/>
<dbReference type="eggNOG" id="KOG1584">
    <property type="taxonomic scope" value="Eukaryota"/>
</dbReference>
<evidence type="ECO:0000313" key="8">
    <source>
        <dbReference type="Proteomes" id="UP000007267"/>
    </source>
</evidence>
<dbReference type="GeneTree" id="ENSGT00940000159269"/>
<dbReference type="KEGG" id="pss:102445634"/>
<comment type="similarity">
    <text evidence="2 5">Belongs to the sulfotransferase 1 family.</text>
</comment>
<keyword evidence="4 5" id="KW-0808">Transferase</keyword>
<reference evidence="8" key="1">
    <citation type="submission" date="2011-10" db="EMBL/GenBank/DDBJ databases">
        <authorList>
            <consortium name="Soft-shell Turtle Genome Consortium"/>
        </authorList>
    </citation>
    <scope>NUCLEOTIDE SEQUENCE [LARGE SCALE GENOMIC DNA]</scope>
    <source>
        <strain evidence="8">Daiwa-1</strain>
    </source>
</reference>
<evidence type="ECO:0000256" key="5">
    <source>
        <dbReference type="RuleBase" id="RU361155"/>
    </source>
</evidence>
<dbReference type="Proteomes" id="UP000007267">
    <property type="component" value="Unassembled WGS sequence"/>
</dbReference>
<evidence type="ECO:0000256" key="4">
    <source>
        <dbReference type="ARBA" id="ARBA00022679"/>
    </source>
</evidence>
<dbReference type="OMA" id="CRGVHAF"/>
<dbReference type="PANTHER" id="PTHR11783">
    <property type="entry name" value="SULFOTRANSFERASE SULT"/>
    <property type="match status" value="1"/>
</dbReference>
<dbReference type="AlphaFoldDB" id="K7FQ18"/>
<protein>
    <recommendedName>
        <fullName evidence="5">Sulfotransferase</fullName>
        <ecNumber evidence="5">2.8.2.-</ecNumber>
    </recommendedName>
</protein>
<reference evidence="7" key="3">
    <citation type="submission" date="2025-08" db="UniProtKB">
        <authorList>
            <consortium name="Ensembl"/>
        </authorList>
    </citation>
    <scope>IDENTIFICATION</scope>
</reference>
<comment type="subcellular location">
    <subcellularLocation>
        <location evidence="1">Cytoplasm</location>
    </subcellularLocation>
</comment>
<dbReference type="SUPFAM" id="SSF52540">
    <property type="entry name" value="P-loop containing nucleoside triphosphate hydrolases"/>
    <property type="match status" value="1"/>
</dbReference>
<dbReference type="STRING" id="13735.ENSPSIP00000010128"/>
<reference evidence="7" key="4">
    <citation type="submission" date="2025-09" db="UniProtKB">
        <authorList>
            <consortium name="Ensembl"/>
        </authorList>
    </citation>
    <scope>IDENTIFICATION</scope>
</reference>
<accession>K7FQ18</accession>
<dbReference type="HOGENOM" id="CLU_027239_1_0_1"/>